<protein>
    <submittedName>
        <fullName evidence="3">Uncharacterized protein</fullName>
    </submittedName>
</protein>
<keyword evidence="2" id="KW-0732">Signal</keyword>
<feature type="compositionally biased region" description="Basic residues" evidence="1">
    <location>
        <begin position="91"/>
        <end position="102"/>
    </location>
</feature>
<feature type="chain" id="PRO_5022699902" evidence="2">
    <location>
        <begin position="20"/>
        <end position="184"/>
    </location>
</feature>
<dbReference type="AlphaFoldDB" id="A0A5C3KFG3"/>
<feature type="region of interest" description="Disordered" evidence="1">
    <location>
        <begin position="70"/>
        <end position="107"/>
    </location>
</feature>
<feature type="signal peptide" evidence="2">
    <location>
        <begin position="1"/>
        <end position="19"/>
    </location>
</feature>
<dbReference type="Proteomes" id="UP000307440">
    <property type="component" value="Unassembled WGS sequence"/>
</dbReference>
<dbReference type="EMBL" id="ML210402">
    <property type="protein sequence ID" value="TFK18433.1"/>
    <property type="molecule type" value="Genomic_DNA"/>
</dbReference>
<accession>A0A5C3KFG3</accession>
<gene>
    <name evidence="3" type="ORF">FA15DRAFT_709878</name>
</gene>
<name>A0A5C3KFG3_COPMA</name>
<dbReference type="STRING" id="230819.A0A5C3KFG3"/>
<proteinExistence type="predicted"/>
<organism evidence="3 4">
    <name type="scientific">Coprinopsis marcescibilis</name>
    <name type="common">Agaric fungus</name>
    <name type="synonym">Psathyrella marcescibilis</name>
    <dbReference type="NCBI Taxonomy" id="230819"/>
    <lineage>
        <taxon>Eukaryota</taxon>
        <taxon>Fungi</taxon>
        <taxon>Dikarya</taxon>
        <taxon>Basidiomycota</taxon>
        <taxon>Agaricomycotina</taxon>
        <taxon>Agaricomycetes</taxon>
        <taxon>Agaricomycetidae</taxon>
        <taxon>Agaricales</taxon>
        <taxon>Agaricineae</taxon>
        <taxon>Psathyrellaceae</taxon>
        <taxon>Coprinopsis</taxon>
    </lineage>
</organism>
<keyword evidence="4" id="KW-1185">Reference proteome</keyword>
<reference evidence="3 4" key="1">
    <citation type="journal article" date="2019" name="Nat. Ecol. Evol.">
        <title>Megaphylogeny resolves global patterns of mushroom evolution.</title>
        <authorList>
            <person name="Varga T."/>
            <person name="Krizsan K."/>
            <person name="Foldi C."/>
            <person name="Dima B."/>
            <person name="Sanchez-Garcia M."/>
            <person name="Sanchez-Ramirez S."/>
            <person name="Szollosi G.J."/>
            <person name="Szarkandi J.G."/>
            <person name="Papp V."/>
            <person name="Albert L."/>
            <person name="Andreopoulos W."/>
            <person name="Angelini C."/>
            <person name="Antonin V."/>
            <person name="Barry K.W."/>
            <person name="Bougher N.L."/>
            <person name="Buchanan P."/>
            <person name="Buyck B."/>
            <person name="Bense V."/>
            <person name="Catcheside P."/>
            <person name="Chovatia M."/>
            <person name="Cooper J."/>
            <person name="Damon W."/>
            <person name="Desjardin D."/>
            <person name="Finy P."/>
            <person name="Geml J."/>
            <person name="Haridas S."/>
            <person name="Hughes K."/>
            <person name="Justo A."/>
            <person name="Karasinski D."/>
            <person name="Kautmanova I."/>
            <person name="Kiss B."/>
            <person name="Kocsube S."/>
            <person name="Kotiranta H."/>
            <person name="LaButti K.M."/>
            <person name="Lechner B.E."/>
            <person name="Liimatainen K."/>
            <person name="Lipzen A."/>
            <person name="Lukacs Z."/>
            <person name="Mihaltcheva S."/>
            <person name="Morgado L.N."/>
            <person name="Niskanen T."/>
            <person name="Noordeloos M.E."/>
            <person name="Ohm R.A."/>
            <person name="Ortiz-Santana B."/>
            <person name="Ovrebo C."/>
            <person name="Racz N."/>
            <person name="Riley R."/>
            <person name="Savchenko A."/>
            <person name="Shiryaev A."/>
            <person name="Soop K."/>
            <person name="Spirin V."/>
            <person name="Szebenyi C."/>
            <person name="Tomsovsky M."/>
            <person name="Tulloss R.E."/>
            <person name="Uehling J."/>
            <person name="Grigoriev I.V."/>
            <person name="Vagvolgyi C."/>
            <person name="Papp T."/>
            <person name="Martin F.M."/>
            <person name="Miettinen O."/>
            <person name="Hibbett D.S."/>
            <person name="Nagy L.G."/>
        </authorList>
    </citation>
    <scope>NUCLEOTIDE SEQUENCE [LARGE SCALE GENOMIC DNA]</scope>
    <source>
        <strain evidence="3 4">CBS 121175</strain>
    </source>
</reference>
<sequence length="184" mass="19617">MITFTRLFSLSSLALLVSGAVVTRRNTIVSPASQGVRYSVAHGNTREVHTTEIVSISNAALVVDQKKSVGVDEVPNQPPPETVPTAVHGRSTGRHAGRRTRTRGASVRNRPGAVEDYVQLFAGTGTSPSDRDSSIHGTASCTAPALMALVPRHQSAWTFCGHLSATATRQHHPARAGEIVENHR</sequence>
<evidence type="ECO:0000313" key="4">
    <source>
        <dbReference type="Proteomes" id="UP000307440"/>
    </source>
</evidence>
<evidence type="ECO:0000313" key="3">
    <source>
        <dbReference type="EMBL" id="TFK18433.1"/>
    </source>
</evidence>
<evidence type="ECO:0000256" key="2">
    <source>
        <dbReference type="SAM" id="SignalP"/>
    </source>
</evidence>
<evidence type="ECO:0000256" key="1">
    <source>
        <dbReference type="SAM" id="MobiDB-lite"/>
    </source>
</evidence>